<evidence type="ECO:0000313" key="2">
    <source>
        <dbReference type="Proteomes" id="UP000235943"/>
    </source>
</evidence>
<name>A0A2N8TJE2_9ACTN</name>
<protein>
    <submittedName>
        <fullName evidence="1">Uncharacterized protein</fullName>
    </submittedName>
</protein>
<accession>A0A2N8TJE2</accession>
<dbReference type="OrthoDB" id="4248457at2"/>
<dbReference type="RefSeq" id="WP_102911694.1">
    <property type="nucleotide sequence ID" value="NZ_POUC01000244.1"/>
</dbReference>
<comment type="caution">
    <text evidence="1">The sequence shown here is derived from an EMBL/GenBank/DDBJ whole genome shotgun (WGS) entry which is preliminary data.</text>
</comment>
<gene>
    <name evidence="1" type="ORF">C1J00_27430</name>
</gene>
<dbReference type="EMBL" id="POUC01000244">
    <property type="protein sequence ID" value="PNG19128.1"/>
    <property type="molecule type" value="Genomic_DNA"/>
</dbReference>
<sequence length="99" mass="11173">MTAQPEHSGASQFSPPMRTLAELREALSTWGFPGDRQEFEKELDAIDLDDLTRVRELTQAYRHRILMRYDLGAMAALARPTGDVDAELRRKLAEAGADR</sequence>
<evidence type="ECO:0000313" key="1">
    <source>
        <dbReference type="EMBL" id="PNG19128.1"/>
    </source>
</evidence>
<keyword evidence="2" id="KW-1185">Reference proteome</keyword>
<reference evidence="1 2" key="1">
    <citation type="submission" date="2018-01" db="EMBL/GenBank/DDBJ databases">
        <title>Draft genome sequence of Streptomyces sp. 13K301.</title>
        <authorList>
            <person name="Sahin N."/>
            <person name="Saygin H."/>
            <person name="Ay H."/>
        </authorList>
    </citation>
    <scope>NUCLEOTIDE SEQUENCE [LARGE SCALE GENOMIC DNA]</scope>
    <source>
        <strain evidence="1 2">13K301</strain>
    </source>
</reference>
<dbReference type="AlphaFoldDB" id="A0A2N8TJE2"/>
<organism evidence="1 2">
    <name type="scientific">Streptomyces cahuitamycinicus</name>
    <dbReference type="NCBI Taxonomy" id="2070367"/>
    <lineage>
        <taxon>Bacteria</taxon>
        <taxon>Bacillati</taxon>
        <taxon>Actinomycetota</taxon>
        <taxon>Actinomycetes</taxon>
        <taxon>Kitasatosporales</taxon>
        <taxon>Streptomycetaceae</taxon>
        <taxon>Streptomyces</taxon>
    </lineage>
</organism>
<proteinExistence type="predicted"/>
<dbReference type="Proteomes" id="UP000235943">
    <property type="component" value="Unassembled WGS sequence"/>
</dbReference>